<feature type="transmembrane region" description="Helical" evidence="1">
    <location>
        <begin position="12"/>
        <end position="31"/>
    </location>
</feature>
<comment type="caution">
    <text evidence="2">The sequence shown here is derived from an EMBL/GenBank/DDBJ whole genome shotgun (WGS) entry which is preliminary data.</text>
</comment>
<dbReference type="AlphaFoldDB" id="A0A1F5S7Q8"/>
<evidence type="ECO:0008006" key="4">
    <source>
        <dbReference type="Google" id="ProtNLM"/>
    </source>
</evidence>
<sequence length="165" mass="18772">MQAKKLSNATKFFLSVIFLYAVIAVFNLNYAEDAFKNFLMMFIKIVPLLALVFAAMILVNLYFTEDRVKKYLGESSGIKGWFFAIISGILISGPPYVFYPLLEDLKKHGMSDSLLAVFLYNRNIAIPFIPAMVYYFGIKFSIILTIYMIIFSVFNGIIAGYVCEN</sequence>
<feature type="transmembrane region" description="Helical" evidence="1">
    <location>
        <begin position="81"/>
        <end position="102"/>
    </location>
</feature>
<dbReference type="STRING" id="1797985.A2Y83_03160"/>
<reference evidence="2 3" key="1">
    <citation type="journal article" date="2016" name="Nat. Commun.">
        <title>Thousands of microbial genomes shed light on interconnected biogeochemical processes in an aquifer system.</title>
        <authorList>
            <person name="Anantharaman K."/>
            <person name="Brown C.T."/>
            <person name="Hug L.A."/>
            <person name="Sharon I."/>
            <person name="Castelle C.J."/>
            <person name="Probst A.J."/>
            <person name="Thomas B.C."/>
            <person name="Singh A."/>
            <person name="Wilkins M.J."/>
            <person name="Karaoz U."/>
            <person name="Brodie E.L."/>
            <person name="Williams K.H."/>
            <person name="Hubbard S.S."/>
            <person name="Banfield J.F."/>
        </authorList>
    </citation>
    <scope>NUCLEOTIDE SEQUENCE [LARGE SCALE GENOMIC DNA]</scope>
</reference>
<protein>
    <recommendedName>
        <fullName evidence="4">Permease</fullName>
    </recommendedName>
</protein>
<accession>A0A1F5S7Q8</accession>
<keyword evidence="1" id="KW-0812">Transmembrane</keyword>
<feature type="transmembrane region" description="Helical" evidence="1">
    <location>
        <begin position="114"/>
        <end position="136"/>
    </location>
</feature>
<dbReference type="Proteomes" id="UP000178323">
    <property type="component" value="Unassembled WGS sequence"/>
</dbReference>
<name>A0A1F5S7Q8_9BACT</name>
<keyword evidence="1" id="KW-0472">Membrane</keyword>
<feature type="transmembrane region" description="Helical" evidence="1">
    <location>
        <begin position="142"/>
        <end position="163"/>
    </location>
</feature>
<organism evidence="2 3">
    <name type="scientific">Candidatus Falkowbacteria bacterium RBG_13_39_14</name>
    <dbReference type="NCBI Taxonomy" id="1797985"/>
    <lineage>
        <taxon>Bacteria</taxon>
        <taxon>Candidatus Falkowiibacteriota</taxon>
    </lineage>
</organism>
<evidence type="ECO:0000313" key="2">
    <source>
        <dbReference type="EMBL" id="OGF22697.1"/>
    </source>
</evidence>
<gene>
    <name evidence="2" type="ORF">A2Y83_03160</name>
</gene>
<evidence type="ECO:0000256" key="1">
    <source>
        <dbReference type="SAM" id="Phobius"/>
    </source>
</evidence>
<feature type="transmembrane region" description="Helical" evidence="1">
    <location>
        <begin position="38"/>
        <end position="61"/>
    </location>
</feature>
<keyword evidence="1" id="KW-1133">Transmembrane helix</keyword>
<evidence type="ECO:0000313" key="3">
    <source>
        <dbReference type="Proteomes" id="UP000178323"/>
    </source>
</evidence>
<proteinExistence type="predicted"/>
<dbReference type="EMBL" id="MFFS01000016">
    <property type="protein sequence ID" value="OGF22697.1"/>
    <property type="molecule type" value="Genomic_DNA"/>
</dbReference>